<evidence type="ECO:0000313" key="3">
    <source>
        <dbReference type="Proteomes" id="UP000249390"/>
    </source>
</evidence>
<organism evidence="2 3">
    <name type="scientific">Cuscuta australis</name>
    <dbReference type="NCBI Taxonomy" id="267555"/>
    <lineage>
        <taxon>Eukaryota</taxon>
        <taxon>Viridiplantae</taxon>
        <taxon>Streptophyta</taxon>
        <taxon>Embryophyta</taxon>
        <taxon>Tracheophyta</taxon>
        <taxon>Spermatophyta</taxon>
        <taxon>Magnoliopsida</taxon>
        <taxon>eudicotyledons</taxon>
        <taxon>Gunneridae</taxon>
        <taxon>Pentapetalae</taxon>
        <taxon>asterids</taxon>
        <taxon>lamiids</taxon>
        <taxon>Solanales</taxon>
        <taxon>Convolvulaceae</taxon>
        <taxon>Cuscuteae</taxon>
        <taxon>Cuscuta</taxon>
        <taxon>Cuscuta subgen. Grammica</taxon>
        <taxon>Cuscuta sect. Cleistogrammica</taxon>
    </lineage>
</organism>
<protein>
    <submittedName>
        <fullName evidence="2">Uncharacterized protein</fullName>
    </submittedName>
</protein>
<dbReference type="Proteomes" id="UP000249390">
    <property type="component" value="Unassembled WGS sequence"/>
</dbReference>
<accession>A0A328D2J9</accession>
<keyword evidence="1" id="KW-0732">Signal</keyword>
<gene>
    <name evidence="2" type="ORF">DM860_013479</name>
</gene>
<dbReference type="EMBL" id="NQVE01000206">
    <property type="protein sequence ID" value="RAL38798.1"/>
    <property type="molecule type" value="Genomic_DNA"/>
</dbReference>
<comment type="caution">
    <text evidence="2">The sequence shown here is derived from an EMBL/GenBank/DDBJ whole genome shotgun (WGS) entry which is preliminary data.</text>
</comment>
<feature type="chain" id="PRO_5016289590" evidence="1">
    <location>
        <begin position="27"/>
        <end position="165"/>
    </location>
</feature>
<evidence type="ECO:0000256" key="1">
    <source>
        <dbReference type="SAM" id="SignalP"/>
    </source>
</evidence>
<reference evidence="2 3" key="1">
    <citation type="submission" date="2018-06" db="EMBL/GenBank/DDBJ databases">
        <title>The Genome of Cuscuta australis (Dodder) Provides Insight into the Evolution of Plant Parasitism.</title>
        <authorList>
            <person name="Liu H."/>
        </authorList>
    </citation>
    <scope>NUCLEOTIDE SEQUENCE [LARGE SCALE GENOMIC DNA]</scope>
    <source>
        <strain evidence="3">cv. Yunnan</strain>
        <tissue evidence="2">Vines</tissue>
    </source>
</reference>
<dbReference type="AlphaFoldDB" id="A0A328D2J9"/>
<proteinExistence type="predicted"/>
<evidence type="ECO:0000313" key="2">
    <source>
        <dbReference type="EMBL" id="RAL38798.1"/>
    </source>
</evidence>
<name>A0A328D2J9_9ASTE</name>
<keyword evidence="3" id="KW-1185">Reference proteome</keyword>
<sequence>MRLHNVGDTLFLLCSCCVILEYSSTGEVGFGCGLSSPEDAILHTVILYSCSEVVHPLIVLVTTSTNDWSRMITNLAYMSRDMNKIPTDLALAYSVVSYDVHVVTIMTQLGEDYTSLYQSLHEQGVCPLLYQLLNILQDCECELNACVVATDGLLAMTNSVPVSWW</sequence>
<feature type="signal peptide" evidence="1">
    <location>
        <begin position="1"/>
        <end position="26"/>
    </location>
</feature>